<keyword evidence="3" id="KW-0808">Transferase</keyword>
<keyword evidence="2" id="KW-0723">Serine/threonine-protein kinase</keyword>
<dbReference type="Proteomes" id="UP000636800">
    <property type="component" value="Unassembled WGS sequence"/>
</dbReference>
<organism evidence="11 12">
    <name type="scientific">Vanilla planifolia</name>
    <name type="common">Vanilla</name>
    <dbReference type="NCBI Taxonomy" id="51239"/>
    <lineage>
        <taxon>Eukaryota</taxon>
        <taxon>Viridiplantae</taxon>
        <taxon>Streptophyta</taxon>
        <taxon>Embryophyta</taxon>
        <taxon>Tracheophyta</taxon>
        <taxon>Spermatophyta</taxon>
        <taxon>Magnoliopsida</taxon>
        <taxon>Liliopsida</taxon>
        <taxon>Asparagales</taxon>
        <taxon>Orchidaceae</taxon>
        <taxon>Vanilloideae</taxon>
        <taxon>Vanilleae</taxon>
        <taxon>Vanilla</taxon>
    </lineage>
</organism>
<feature type="region of interest" description="Disordered" evidence="9">
    <location>
        <begin position="1"/>
        <end position="29"/>
    </location>
</feature>
<evidence type="ECO:0000259" key="10">
    <source>
        <dbReference type="PROSITE" id="PS50011"/>
    </source>
</evidence>
<evidence type="ECO:0000313" key="11">
    <source>
        <dbReference type="EMBL" id="KAG0452662.1"/>
    </source>
</evidence>
<reference evidence="11 12" key="1">
    <citation type="journal article" date="2020" name="Nat. Food">
        <title>A phased Vanilla planifolia genome enables genetic improvement of flavour and production.</title>
        <authorList>
            <person name="Hasing T."/>
            <person name="Tang H."/>
            <person name="Brym M."/>
            <person name="Khazi F."/>
            <person name="Huang T."/>
            <person name="Chambers A.H."/>
        </authorList>
    </citation>
    <scope>NUCLEOTIDE SEQUENCE [LARGE SCALE GENOMIC DNA]</scope>
    <source>
        <tissue evidence="11">Leaf</tissue>
    </source>
</reference>
<evidence type="ECO:0000256" key="8">
    <source>
        <dbReference type="ARBA" id="ARBA00048679"/>
    </source>
</evidence>
<dbReference type="InterPro" id="IPR000719">
    <property type="entry name" value="Prot_kinase_dom"/>
</dbReference>
<dbReference type="OrthoDB" id="2789670at2759"/>
<evidence type="ECO:0000256" key="4">
    <source>
        <dbReference type="ARBA" id="ARBA00022741"/>
    </source>
</evidence>
<dbReference type="GO" id="GO:0005524">
    <property type="term" value="F:ATP binding"/>
    <property type="evidence" value="ECO:0007669"/>
    <property type="project" value="UniProtKB-KW"/>
</dbReference>
<evidence type="ECO:0000256" key="9">
    <source>
        <dbReference type="SAM" id="MobiDB-lite"/>
    </source>
</evidence>
<keyword evidence="4" id="KW-0547">Nucleotide-binding</keyword>
<comment type="catalytic activity">
    <reaction evidence="7">
        <text>L-threonyl-[protein] + ATP = O-phospho-L-threonyl-[protein] + ADP + H(+)</text>
        <dbReference type="Rhea" id="RHEA:46608"/>
        <dbReference type="Rhea" id="RHEA-COMP:11060"/>
        <dbReference type="Rhea" id="RHEA-COMP:11605"/>
        <dbReference type="ChEBI" id="CHEBI:15378"/>
        <dbReference type="ChEBI" id="CHEBI:30013"/>
        <dbReference type="ChEBI" id="CHEBI:30616"/>
        <dbReference type="ChEBI" id="CHEBI:61977"/>
        <dbReference type="ChEBI" id="CHEBI:456216"/>
        <dbReference type="EC" id="2.7.11.1"/>
    </reaction>
</comment>
<evidence type="ECO:0000256" key="3">
    <source>
        <dbReference type="ARBA" id="ARBA00022679"/>
    </source>
</evidence>
<comment type="caution">
    <text evidence="11">The sequence shown here is derived from an EMBL/GenBank/DDBJ whole genome shotgun (WGS) entry which is preliminary data.</text>
</comment>
<feature type="compositionally biased region" description="Basic residues" evidence="9">
    <location>
        <begin position="1"/>
        <end position="11"/>
    </location>
</feature>
<dbReference type="EC" id="2.7.11.1" evidence="1"/>
<keyword evidence="6" id="KW-0067">ATP-binding</keyword>
<evidence type="ECO:0000256" key="1">
    <source>
        <dbReference type="ARBA" id="ARBA00012513"/>
    </source>
</evidence>
<evidence type="ECO:0000313" key="12">
    <source>
        <dbReference type="Proteomes" id="UP000636800"/>
    </source>
</evidence>
<sequence>MRRIISQKKNNRPNNIFNSKCMRKKGKSASPRKALISGSEIFLFIYSGNVVKSSAKSCSAVKGVTAGSFENMQHSTDLPSHLAMTAASVVSTTRKNPPIPTSAASEEEDDRHLLLLRLRHLHQRQADRNRRKHHYHIAAKGNAVRRHRDPPTSIKHVLPLQDVAIGPARALDAPNPFPGGLIGTTSFSVLGPVGPTLAQESPMSQDSSLSTSRCYHTALVEFGPGGSGGEASENCSTSSGLSGPAISSWNKAHKSNDERWEAIWAARSRTGGLGPRNFRVLNKLGSRRTGTVFLMELCGTKFCFAMKVVNKKTLARRKMLPQAQMEKEILECLDHPFLPSLYAHFDTERHSCLVMEYCSSGNLHALRQRQPGKCFSEQATRHYGAEILLALEYLHMLGIVYRGLKPENVSLKDDGHIMLSDFDLSLRCAVPSMPVSSSESALHRPESTAWCCVPLLVRGRSKKDERVAKQERAEISHQLIPELIAECGGSDAYLAPEIMKGERHGSAEDWWALGVLLYVLLFGKCPFNGTESRTTLLPFPETSSVSFAARDLIRGLLVKEPRQRIGFRRGATEVKQHPFFHGVNWAALLGSTTPAD</sequence>
<gene>
    <name evidence="11" type="ORF">HPP92_025326</name>
</gene>
<dbReference type="Pfam" id="PF00069">
    <property type="entry name" value="Pkinase"/>
    <property type="match status" value="2"/>
</dbReference>
<dbReference type="GO" id="GO:0004674">
    <property type="term" value="F:protein serine/threonine kinase activity"/>
    <property type="evidence" value="ECO:0007669"/>
    <property type="project" value="UniProtKB-KW"/>
</dbReference>
<comment type="catalytic activity">
    <reaction evidence="8">
        <text>L-seryl-[protein] + ATP = O-phospho-L-seryl-[protein] + ADP + H(+)</text>
        <dbReference type="Rhea" id="RHEA:17989"/>
        <dbReference type="Rhea" id="RHEA-COMP:9863"/>
        <dbReference type="Rhea" id="RHEA-COMP:11604"/>
        <dbReference type="ChEBI" id="CHEBI:15378"/>
        <dbReference type="ChEBI" id="CHEBI:29999"/>
        <dbReference type="ChEBI" id="CHEBI:30616"/>
        <dbReference type="ChEBI" id="CHEBI:83421"/>
        <dbReference type="ChEBI" id="CHEBI:456216"/>
        <dbReference type="EC" id="2.7.11.1"/>
    </reaction>
</comment>
<evidence type="ECO:0000256" key="6">
    <source>
        <dbReference type="ARBA" id="ARBA00022840"/>
    </source>
</evidence>
<dbReference type="FunFam" id="1.10.510.10:FF:000294">
    <property type="entry name" value="Serine/threonine-protein kinase OXI1"/>
    <property type="match status" value="1"/>
</dbReference>
<keyword evidence="12" id="KW-1185">Reference proteome</keyword>
<dbReference type="InterPro" id="IPR011009">
    <property type="entry name" value="Kinase-like_dom_sf"/>
</dbReference>
<feature type="domain" description="Protein kinase" evidence="10">
    <location>
        <begin position="278"/>
        <end position="580"/>
    </location>
</feature>
<evidence type="ECO:0000256" key="2">
    <source>
        <dbReference type="ARBA" id="ARBA00022527"/>
    </source>
</evidence>
<dbReference type="AlphaFoldDB" id="A0A835U8U4"/>
<evidence type="ECO:0000256" key="7">
    <source>
        <dbReference type="ARBA" id="ARBA00047899"/>
    </source>
</evidence>
<dbReference type="Gene3D" id="1.10.510.10">
    <property type="entry name" value="Transferase(Phosphotransferase) domain 1"/>
    <property type="match status" value="1"/>
</dbReference>
<proteinExistence type="predicted"/>
<evidence type="ECO:0000256" key="5">
    <source>
        <dbReference type="ARBA" id="ARBA00022777"/>
    </source>
</evidence>
<dbReference type="SUPFAM" id="SSF56112">
    <property type="entry name" value="Protein kinase-like (PK-like)"/>
    <property type="match status" value="1"/>
</dbReference>
<keyword evidence="5" id="KW-0418">Kinase</keyword>
<dbReference type="PROSITE" id="PS50011">
    <property type="entry name" value="PROTEIN_KINASE_DOM"/>
    <property type="match status" value="1"/>
</dbReference>
<accession>A0A835U8U4</accession>
<name>A0A835U8U4_VANPL</name>
<dbReference type="EMBL" id="JADCNL010000014">
    <property type="protein sequence ID" value="KAG0452662.1"/>
    <property type="molecule type" value="Genomic_DNA"/>
</dbReference>
<dbReference type="Gene3D" id="3.30.200.20">
    <property type="entry name" value="Phosphorylase Kinase, domain 1"/>
    <property type="match status" value="1"/>
</dbReference>
<protein>
    <recommendedName>
        <fullName evidence="1">non-specific serine/threonine protein kinase</fullName>
        <ecNumber evidence="1">2.7.11.1</ecNumber>
    </recommendedName>
</protein>
<dbReference type="PANTHER" id="PTHR45637">
    <property type="entry name" value="FLIPPASE KINASE 1-RELATED"/>
    <property type="match status" value="1"/>
</dbReference>